<dbReference type="InterPro" id="IPR029062">
    <property type="entry name" value="Class_I_gatase-like"/>
</dbReference>
<dbReference type="PANTHER" id="PTHR48094:SF19">
    <property type="entry name" value="DJ-1_PFPI DOMAIN-CONTAINING PROTEIN"/>
    <property type="match status" value="1"/>
</dbReference>
<accession>A0ABP3UXI1</accession>
<dbReference type="SUPFAM" id="SSF52317">
    <property type="entry name" value="Class I glutamine amidotransferase-like"/>
    <property type="match status" value="1"/>
</dbReference>
<dbReference type="Gene3D" id="3.40.50.880">
    <property type="match status" value="1"/>
</dbReference>
<reference evidence="3" key="1">
    <citation type="journal article" date="2019" name="Int. J. Syst. Evol. Microbiol.">
        <title>The Global Catalogue of Microorganisms (GCM) 10K type strain sequencing project: providing services to taxonomists for standard genome sequencing and annotation.</title>
        <authorList>
            <consortium name="The Broad Institute Genomics Platform"/>
            <consortium name="The Broad Institute Genome Sequencing Center for Infectious Disease"/>
            <person name="Wu L."/>
            <person name="Ma J."/>
        </authorList>
    </citation>
    <scope>NUCLEOTIDE SEQUENCE [LARGE SCALE GENOMIC DNA]</scope>
    <source>
        <strain evidence="3">JCM 1407</strain>
    </source>
</reference>
<evidence type="ECO:0000259" key="1">
    <source>
        <dbReference type="Pfam" id="PF01965"/>
    </source>
</evidence>
<gene>
    <name evidence="2" type="ORF">GCM10008906_24640</name>
</gene>
<sequence length="206" mass="23376">MKKIIYLYLLDSFADWEIGHILSVFKMEEDLKKENSKYKLKTVNTTKTVESLGGLKVTCDCTLDDIDFENIAGLILSGGKTWENPKQEKILDIAEDLIKKDIMVAGICGATLALSKKGILNNYLHTSNSIDYLKMSPKYSGTNKYIDTLCVSNLNLITASSAGSLEFTKEIMKQLNLFSKDFIENFYNYFKTGKLDYYNSMIKSKF</sequence>
<dbReference type="Proteomes" id="UP001501510">
    <property type="component" value="Unassembled WGS sequence"/>
</dbReference>
<dbReference type="InterPro" id="IPR050325">
    <property type="entry name" value="Prot/Nucl_acid_deglycase"/>
</dbReference>
<dbReference type="Pfam" id="PF01965">
    <property type="entry name" value="DJ-1_PfpI"/>
    <property type="match status" value="1"/>
</dbReference>
<feature type="domain" description="DJ-1/PfpI" evidence="1">
    <location>
        <begin position="5"/>
        <end position="174"/>
    </location>
</feature>
<dbReference type="RefSeq" id="WP_343761945.1">
    <property type="nucleotide sequence ID" value="NZ_BAAACG010000010.1"/>
</dbReference>
<dbReference type="EMBL" id="BAAACG010000010">
    <property type="protein sequence ID" value="GAA0742314.1"/>
    <property type="molecule type" value="Genomic_DNA"/>
</dbReference>
<dbReference type="PANTHER" id="PTHR48094">
    <property type="entry name" value="PROTEIN/NUCLEIC ACID DEGLYCASE DJ-1-RELATED"/>
    <property type="match status" value="1"/>
</dbReference>
<protein>
    <submittedName>
        <fullName evidence="2">DJ-1/PfpI family protein</fullName>
    </submittedName>
</protein>
<keyword evidence="3" id="KW-1185">Reference proteome</keyword>
<evidence type="ECO:0000313" key="3">
    <source>
        <dbReference type="Proteomes" id="UP001501510"/>
    </source>
</evidence>
<organism evidence="2 3">
    <name type="scientific">Clostridium oceanicum</name>
    <dbReference type="NCBI Taxonomy" id="1543"/>
    <lineage>
        <taxon>Bacteria</taxon>
        <taxon>Bacillati</taxon>
        <taxon>Bacillota</taxon>
        <taxon>Clostridia</taxon>
        <taxon>Eubacteriales</taxon>
        <taxon>Clostridiaceae</taxon>
        <taxon>Clostridium</taxon>
    </lineage>
</organism>
<evidence type="ECO:0000313" key="2">
    <source>
        <dbReference type="EMBL" id="GAA0742314.1"/>
    </source>
</evidence>
<dbReference type="InterPro" id="IPR002818">
    <property type="entry name" value="DJ-1/PfpI"/>
</dbReference>
<proteinExistence type="predicted"/>
<name>A0ABP3UXI1_9CLOT</name>
<comment type="caution">
    <text evidence="2">The sequence shown here is derived from an EMBL/GenBank/DDBJ whole genome shotgun (WGS) entry which is preliminary data.</text>
</comment>